<dbReference type="Proteomes" id="UP000250266">
    <property type="component" value="Unassembled WGS sequence"/>
</dbReference>
<dbReference type="AlphaFoldDB" id="A0A8E2JKK8"/>
<evidence type="ECO:0000313" key="3">
    <source>
        <dbReference type="Proteomes" id="UP000250266"/>
    </source>
</evidence>
<sequence>MPSGAPIKMASVLQLANIKKHSSVAHNINLSTAASEKQPVHLSDHIDPDANSDIGEDEIPISVLNLVPQGTPCLLSPTYASNKATSRASRKPRLRRAYYR</sequence>
<keyword evidence="3" id="KW-1185">Reference proteome</keyword>
<accession>A0A8E2JKK8</accession>
<feature type="compositionally biased region" description="Polar residues" evidence="1">
    <location>
        <begin position="78"/>
        <end position="87"/>
    </location>
</feature>
<evidence type="ECO:0000313" key="2">
    <source>
        <dbReference type="EMBL" id="OCK85863.1"/>
    </source>
</evidence>
<reference evidence="2 3" key="1">
    <citation type="journal article" date="2016" name="Nat. Commun.">
        <title>Ectomycorrhizal ecology is imprinted in the genome of the dominant symbiotic fungus Cenococcum geophilum.</title>
        <authorList>
            <consortium name="DOE Joint Genome Institute"/>
            <person name="Peter M."/>
            <person name="Kohler A."/>
            <person name="Ohm R.A."/>
            <person name="Kuo A."/>
            <person name="Krutzmann J."/>
            <person name="Morin E."/>
            <person name="Arend M."/>
            <person name="Barry K.W."/>
            <person name="Binder M."/>
            <person name="Choi C."/>
            <person name="Clum A."/>
            <person name="Copeland A."/>
            <person name="Grisel N."/>
            <person name="Haridas S."/>
            <person name="Kipfer T."/>
            <person name="LaButti K."/>
            <person name="Lindquist E."/>
            <person name="Lipzen A."/>
            <person name="Maire R."/>
            <person name="Meier B."/>
            <person name="Mihaltcheva S."/>
            <person name="Molinier V."/>
            <person name="Murat C."/>
            <person name="Poggeler S."/>
            <person name="Quandt C.A."/>
            <person name="Sperisen C."/>
            <person name="Tritt A."/>
            <person name="Tisserant E."/>
            <person name="Crous P.W."/>
            <person name="Henrissat B."/>
            <person name="Nehls U."/>
            <person name="Egli S."/>
            <person name="Spatafora J.W."/>
            <person name="Grigoriev I.V."/>
            <person name="Martin F.M."/>
        </authorList>
    </citation>
    <scope>NUCLEOTIDE SEQUENCE [LARGE SCALE GENOMIC DNA]</scope>
    <source>
        <strain evidence="2 3">CBS 459.81</strain>
    </source>
</reference>
<dbReference type="OrthoDB" id="2430343at2759"/>
<dbReference type="GO" id="GO:0140580">
    <property type="term" value="F:mitochondrion autophagosome adaptor activity"/>
    <property type="evidence" value="ECO:0007669"/>
    <property type="project" value="InterPro"/>
</dbReference>
<proteinExistence type="predicted"/>
<feature type="region of interest" description="Disordered" evidence="1">
    <location>
        <begin position="78"/>
        <end position="100"/>
    </location>
</feature>
<dbReference type="InterPro" id="IPR013898">
    <property type="entry name" value="Atg43"/>
</dbReference>
<protein>
    <submittedName>
        <fullName evidence="2">Uncharacterized protein</fullName>
    </submittedName>
</protein>
<evidence type="ECO:0000256" key="1">
    <source>
        <dbReference type="SAM" id="MobiDB-lite"/>
    </source>
</evidence>
<feature type="compositionally biased region" description="Basic residues" evidence="1">
    <location>
        <begin position="88"/>
        <end position="100"/>
    </location>
</feature>
<dbReference type="GO" id="GO:0000423">
    <property type="term" value="P:mitophagy"/>
    <property type="evidence" value="ECO:0007669"/>
    <property type="project" value="InterPro"/>
</dbReference>
<dbReference type="Pfam" id="PF08589">
    <property type="entry name" value="ATG43"/>
    <property type="match status" value="1"/>
</dbReference>
<gene>
    <name evidence="2" type="ORF">K432DRAFT_216956</name>
</gene>
<dbReference type="EMBL" id="KV744812">
    <property type="protein sequence ID" value="OCK85863.1"/>
    <property type="molecule type" value="Genomic_DNA"/>
</dbReference>
<name>A0A8E2JKK8_9PEZI</name>
<organism evidence="2 3">
    <name type="scientific">Lepidopterella palustris CBS 459.81</name>
    <dbReference type="NCBI Taxonomy" id="1314670"/>
    <lineage>
        <taxon>Eukaryota</taxon>
        <taxon>Fungi</taxon>
        <taxon>Dikarya</taxon>
        <taxon>Ascomycota</taxon>
        <taxon>Pezizomycotina</taxon>
        <taxon>Dothideomycetes</taxon>
        <taxon>Pleosporomycetidae</taxon>
        <taxon>Mytilinidiales</taxon>
        <taxon>Argynnaceae</taxon>
        <taxon>Lepidopterella</taxon>
    </lineage>
</organism>